<dbReference type="EMBL" id="JAERUA010000004">
    <property type="protein sequence ID" value="KAI1900737.1"/>
    <property type="molecule type" value="Genomic_DNA"/>
</dbReference>
<protein>
    <submittedName>
        <fullName evidence="1">Uncharacterized protein</fullName>
    </submittedName>
</protein>
<name>A0A8T3DZC9_9TELE</name>
<comment type="caution">
    <text evidence="1">The sequence shown here is derived from an EMBL/GenBank/DDBJ whole genome shotgun (WGS) entry which is preliminary data.</text>
</comment>
<sequence length="85" mass="9652">MWGVDSGWNTLRCGCSSRLCSNQAEDIDKVHPRFAFLKHAQDRCPGVCCLLVSCQNYQEESRPNIPTPDCIQCQESILYTLVMKI</sequence>
<reference evidence="1" key="1">
    <citation type="submission" date="2021-01" db="EMBL/GenBank/DDBJ databases">
        <authorList>
            <person name="Zahm M."/>
            <person name="Roques C."/>
            <person name="Cabau C."/>
            <person name="Klopp C."/>
            <person name="Donnadieu C."/>
            <person name="Jouanno E."/>
            <person name="Lampietro C."/>
            <person name="Louis A."/>
            <person name="Herpin A."/>
            <person name="Echchiki A."/>
            <person name="Berthelot C."/>
            <person name="Parey E."/>
            <person name="Roest-Crollius H."/>
            <person name="Braasch I."/>
            <person name="Postlethwait J."/>
            <person name="Bobe J."/>
            <person name="Montfort J."/>
            <person name="Bouchez O."/>
            <person name="Begum T."/>
            <person name="Mejri S."/>
            <person name="Adams A."/>
            <person name="Chen W.-J."/>
            <person name="Guiguen Y."/>
        </authorList>
    </citation>
    <scope>NUCLEOTIDE SEQUENCE</scope>
    <source>
        <tissue evidence="1">Blood</tissue>
    </source>
</reference>
<organism evidence="1 2">
    <name type="scientific">Albula goreensis</name>
    <dbReference type="NCBI Taxonomy" id="1534307"/>
    <lineage>
        <taxon>Eukaryota</taxon>
        <taxon>Metazoa</taxon>
        <taxon>Chordata</taxon>
        <taxon>Craniata</taxon>
        <taxon>Vertebrata</taxon>
        <taxon>Euteleostomi</taxon>
        <taxon>Actinopterygii</taxon>
        <taxon>Neopterygii</taxon>
        <taxon>Teleostei</taxon>
        <taxon>Albuliformes</taxon>
        <taxon>Albulidae</taxon>
        <taxon>Albula</taxon>
    </lineage>
</organism>
<accession>A0A8T3DZC9</accession>
<keyword evidence="2" id="KW-1185">Reference proteome</keyword>
<dbReference type="Proteomes" id="UP000829720">
    <property type="component" value="Unassembled WGS sequence"/>
</dbReference>
<evidence type="ECO:0000313" key="1">
    <source>
        <dbReference type="EMBL" id="KAI1900737.1"/>
    </source>
</evidence>
<gene>
    <name evidence="1" type="ORF">AGOR_G00052970</name>
</gene>
<dbReference type="OrthoDB" id="10448476at2759"/>
<proteinExistence type="predicted"/>
<evidence type="ECO:0000313" key="2">
    <source>
        <dbReference type="Proteomes" id="UP000829720"/>
    </source>
</evidence>
<dbReference type="AlphaFoldDB" id="A0A8T3DZC9"/>